<evidence type="ECO:0000313" key="3">
    <source>
        <dbReference type="Proteomes" id="UP000483820"/>
    </source>
</evidence>
<feature type="signal peptide" evidence="1">
    <location>
        <begin position="1"/>
        <end position="18"/>
    </location>
</feature>
<comment type="caution">
    <text evidence="2">The sequence shown here is derived from an EMBL/GenBank/DDBJ whole genome shotgun (WGS) entry which is preliminary data.</text>
</comment>
<protein>
    <submittedName>
        <fullName evidence="2">Uncharacterized protein</fullName>
    </submittedName>
</protein>
<dbReference type="InterPro" id="IPR027913">
    <property type="entry name" value="DUF4473"/>
</dbReference>
<dbReference type="PANTHER" id="PTHR33272:SF9">
    <property type="entry name" value="DUF148 DOMAIN-CONTAINING PROTEIN"/>
    <property type="match status" value="1"/>
</dbReference>
<dbReference type="Proteomes" id="UP000483820">
    <property type="component" value="Chromosome V"/>
</dbReference>
<keyword evidence="1" id="KW-0732">Signal</keyword>
<dbReference type="AlphaFoldDB" id="A0A6A5G7I9"/>
<dbReference type="CTD" id="78776530"/>
<name>A0A6A5G7I9_CAERE</name>
<dbReference type="EMBL" id="WUAV01000005">
    <property type="protein sequence ID" value="KAF1750753.1"/>
    <property type="molecule type" value="Genomic_DNA"/>
</dbReference>
<dbReference type="Pfam" id="PF14747">
    <property type="entry name" value="DUF4473"/>
    <property type="match status" value="1"/>
</dbReference>
<sequence length="106" mass="12314">MKLLVVFVFVFSVYLVNAFVGYPSSMSADLKAAGMSESNVYALDKIYKDFQEKAAQLEAKKIGGIKYLQKYYDYLSLRKTMLKTMPKKEKDIFENYIVKYENRSGY</sequence>
<reference evidence="2 3" key="1">
    <citation type="submission" date="2019-12" db="EMBL/GenBank/DDBJ databases">
        <title>Chromosome-level assembly of the Caenorhabditis remanei genome.</title>
        <authorList>
            <person name="Teterina A.A."/>
            <person name="Willis J.H."/>
            <person name="Phillips P.C."/>
        </authorList>
    </citation>
    <scope>NUCLEOTIDE SEQUENCE [LARGE SCALE GENOMIC DNA]</scope>
    <source>
        <strain evidence="2 3">PX506</strain>
        <tissue evidence="2">Whole organism</tissue>
    </source>
</reference>
<organism evidence="2 3">
    <name type="scientific">Caenorhabditis remanei</name>
    <name type="common">Caenorhabditis vulgaris</name>
    <dbReference type="NCBI Taxonomy" id="31234"/>
    <lineage>
        <taxon>Eukaryota</taxon>
        <taxon>Metazoa</taxon>
        <taxon>Ecdysozoa</taxon>
        <taxon>Nematoda</taxon>
        <taxon>Chromadorea</taxon>
        <taxon>Rhabditida</taxon>
        <taxon>Rhabditina</taxon>
        <taxon>Rhabditomorpha</taxon>
        <taxon>Rhabditoidea</taxon>
        <taxon>Rhabditidae</taxon>
        <taxon>Peloderinae</taxon>
        <taxon>Caenorhabditis</taxon>
    </lineage>
</organism>
<feature type="chain" id="PRO_5025527033" evidence="1">
    <location>
        <begin position="19"/>
        <end position="106"/>
    </location>
</feature>
<evidence type="ECO:0000313" key="2">
    <source>
        <dbReference type="EMBL" id="KAF1750753.1"/>
    </source>
</evidence>
<accession>A0A6A5G7I9</accession>
<gene>
    <name evidence="2" type="ORF">GCK72_017304</name>
</gene>
<dbReference type="PANTHER" id="PTHR33272">
    <property type="entry name" value="PROTEIN CBG22877-RELATED"/>
    <property type="match status" value="1"/>
</dbReference>
<dbReference type="KEGG" id="crq:GCK72_017304"/>
<dbReference type="RefSeq" id="XP_053580926.1">
    <property type="nucleotide sequence ID" value="XM_053732013.1"/>
</dbReference>
<dbReference type="GeneID" id="78776530"/>
<proteinExistence type="predicted"/>
<evidence type="ECO:0000256" key="1">
    <source>
        <dbReference type="SAM" id="SignalP"/>
    </source>
</evidence>